<dbReference type="Proteomes" id="UP001597045">
    <property type="component" value="Unassembled WGS sequence"/>
</dbReference>
<evidence type="ECO:0000313" key="2">
    <source>
        <dbReference type="Proteomes" id="UP001597045"/>
    </source>
</evidence>
<proteinExistence type="predicted"/>
<name>A0ABW3MHQ9_9PSEU</name>
<reference evidence="2" key="1">
    <citation type="journal article" date="2019" name="Int. J. Syst. Evol. Microbiol.">
        <title>The Global Catalogue of Microorganisms (GCM) 10K type strain sequencing project: providing services to taxonomists for standard genome sequencing and annotation.</title>
        <authorList>
            <consortium name="The Broad Institute Genomics Platform"/>
            <consortium name="The Broad Institute Genome Sequencing Center for Infectious Disease"/>
            <person name="Wu L."/>
            <person name="Ma J."/>
        </authorList>
    </citation>
    <scope>NUCLEOTIDE SEQUENCE [LARGE SCALE GENOMIC DNA]</scope>
    <source>
        <strain evidence="2">JCM 31486</strain>
    </source>
</reference>
<feature type="non-terminal residue" evidence="1">
    <location>
        <position position="147"/>
    </location>
</feature>
<organism evidence="1 2">
    <name type="scientific">Kibdelosporangium lantanae</name>
    <dbReference type="NCBI Taxonomy" id="1497396"/>
    <lineage>
        <taxon>Bacteria</taxon>
        <taxon>Bacillati</taxon>
        <taxon>Actinomycetota</taxon>
        <taxon>Actinomycetes</taxon>
        <taxon>Pseudonocardiales</taxon>
        <taxon>Pseudonocardiaceae</taxon>
        <taxon>Kibdelosporangium</taxon>
    </lineage>
</organism>
<gene>
    <name evidence="1" type="ORF">ACFQ1S_25885</name>
</gene>
<accession>A0ABW3MHQ9</accession>
<sequence length="147" mass="16805">MKALYRATLTHHRLVDPQGTFRHRTYIWLSSVDGGLRLANPRGFNPLTVYWHLRPGGSVENVVAEVHNTYGQKHSYQLAGERGAVAKELYVSPFLDMDGTYDIRVPVPDERLSIMVTLTQQGRTSLVATLRGERVRVTRWSRARAMW</sequence>
<dbReference type="PANTHER" id="PTHR33973:SF4">
    <property type="entry name" value="OS07G0153300 PROTEIN"/>
    <property type="match status" value="1"/>
</dbReference>
<protein>
    <submittedName>
        <fullName evidence="1">DUF1365 family protein</fullName>
    </submittedName>
</protein>
<dbReference type="Pfam" id="PF07103">
    <property type="entry name" value="DUF1365"/>
    <property type="match status" value="1"/>
</dbReference>
<dbReference type="PANTHER" id="PTHR33973">
    <property type="entry name" value="OS07G0153300 PROTEIN"/>
    <property type="match status" value="1"/>
</dbReference>
<evidence type="ECO:0000313" key="1">
    <source>
        <dbReference type="EMBL" id="MFD1048714.1"/>
    </source>
</evidence>
<comment type="caution">
    <text evidence="1">The sequence shown here is derived from an EMBL/GenBank/DDBJ whole genome shotgun (WGS) entry which is preliminary data.</text>
</comment>
<dbReference type="EMBL" id="JBHTIS010001755">
    <property type="protein sequence ID" value="MFD1048714.1"/>
    <property type="molecule type" value="Genomic_DNA"/>
</dbReference>
<dbReference type="InterPro" id="IPR010775">
    <property type="entry name" value="DUF1365"/>
</dbReference>
<keyword evidence="2" id="KW-1185">Reference proteome</keyword>